<dbReference type="AlphaFoldDB" id="A0A5J4SR53"/>
<name>A0A5J4SR53_9ZZZZ</name>
<organism evidence="1">
    <name type="scientific">termite gut metagenome</name>
    <dbReference type="NCBI Taxonomy" id="433724"/>
    <lineage>
        <taxon>unclassified sequences</taxon>
        <taxon>metagenomes</taxon>
        <taxon>organismal metagenomes</taxon>
    </lineage>
</organism>
<evidence type="ECO:0000313" key="1">
    <source>
        <dbReference type="EMBL" id="KAA6347853.1"/>
    </source>
</evidence>
<gene>
    <name evidence="1" type="ORF">EZS27_004718</name>
</gene>
<sequence>MIEYKIKVREQQTIVAGNFADYNRQMDAIRSTMHPGETLIETTRVIGIAVIMTTEPSKKSNKLNKI</sequence>
<protein>
    <submittedName>
        <fullName evidence="1">Uncharacterized protein</fullName>
    </submittedName>
</protein>
<dbReference type="EMBL" id="SNRY01000083">
    <property type="protein sequence ID" value="KAA6347853.1"/>
    <property type="molecule type" value="Genomic_DNA"/>
</dbReference>
<proteinExistence type="predicted"/>
<accession>A0A5J4SR53</accession>
<reference evidence="1" key="1">
    <citation type="submission" date="2019-03" db="EMBL/GenBank/DDBJ databases">
        <title>Single cell metagenomics reveals metabolic interactions within the superorganism composed of flagellate Streblomastix strix and complex community of Bacteroidetes bacteria on its surface.</title>
        <authorList>
            <person name="Treitli S.C."/>
            <person name="Kolisko M."/>
            <person name="Husnik F."/>
            <person name="Keeling P."/>
            <person name="Hampl V."/>
        </authorList>
    </citation>
    <scope>NUCLEOTIDE SEQUENCE</scope>
    <source>
        <strain evidence="1">STM</strain>
    </source>
</reference>
<comment type="caution">
    <text evidence="1">The sequence shown here is derived from an EMBL/GenBank/DDBJ whole genome shotgun (WGS) entry which is preliminary data.</text>
</comment>